<feature type="transmembrane region" description="Helical" evidence="2">
    <location>
        <begin position="71"/>
        <end position="92"/>
    </location>
</feature>
<keyword evidence="2" id="KW-0812">Transmembrane</keyword>
<feature type="transmembrane region" description="Helical" evidence="2">
    <location>
        <begin position="44"/>
        <end position="65"/>
    </location>
</feature>
<dbReference type="RefSeq" id="WP_154729514.1">
    <property type="nucleotide sequence ID" value="NZ_SZYE01000066.1"/>
</dbReference>
<comment type="caution">
    <text evidence="4">The sequence shown here is derived from an EMBL/GenBank/DDBJ whole genome shotgun (WGS) entry which is preliminary data.</text>
</comment>
<proteinExistence type="predicted"/>
<feature type="domain" description="Low molecular weight protein antigen 6 PH" evidence="3">
    <location>
        <begin position="102"/>
        <end position="163"/>
    </location>
</feature>
<feature type="region of interest" description="Disordered" evidence="1">
    <location>
        <begin position="1"/>
        <end position="32"/>
    </location>
</feature>
<dbReference type="OrthoDB" id="3824918at2"/>
<accession>A0A7Z8JZR3</accession>
<protein>
    <submittedName>
        <fullName evidence="4">PH domain-containing protein</fullName>
    </submittedName>
</protein>
<gene>
    <name evidence="4" type="ORF">FA014_09860</name>
</gene>
<evidence type="ECO:0000313" key="5">
    <source>
        <dbReference type="Proteomes" id="UP000308121"/>
    </source>
</evidence>
<sequence length="178" mass="18925">MTGEPGRGSRDGNPGGDDPRAGGAGESGRRPALDDVFRPRAARVVTGTLGVVVALATVLLIVLLSTTGIQGWSTADLSGIALVGLAIVWFLWRQATVAATPTAEGLRVRNLASTRTVAWAEIVWVRFGEGRPWVQLDLDDGDTLAVMGVQRSDGERARREAKRLATLVAARQRTARDD</sequence>
<organism evidence="4 5">
    <name type="scientific">Cellulomonas hominis</name>
    <dbReference type="NCBI Taxonomy" id="156981"/>
    <lineage>
        <taxon>Bacteria</taxon>
        <taxon>Bacillati</taxon>
        <taxon>Actinomycetota</taxon>
        <taxon>Actinomycetes</taxon>
        <taxon>Micrococcales</taxon>
        <taxon>Cellulomonadaceae</taxon>
        <taxon>Cellulomonas</taxon>
    </lineage>
</organism>
<evidence type="ECO:0000256" key="1">
    <source>
        <dbReference type="SAM" id="MobiDB-lite"/>
    </source>
</evidence>
<name>A0A7Z8JZR3_9CELL</name>
<dbReference type="AlphaFoldDB" id="A0A7Z8JZR3"/>
<dbReference type="EMBL" id="SZYE01000066">
    <property type="protein sequence ID" value="TKR23699.1"/>
    <property type="molecule type" value="Genomic_DNA"/>
</dbReference>
<dbReference type="Pfam" id="PF10756">
    <property type="entry name" value="bPH_6"/>
    <property type="match status" value="1"/>
</dbReference>
<keyword evidence="2" id="KW-1133">Transmembrane helix</keyword>
<evidence type="ECO:0000313" key="4">
    <source>
        <dbReference type="EMBL" id="TKR23699.1"/>
    </source>
</evidence>
<reference evidence="4 5" key="1">
    <citation type="submission" date="2019-05" db="EMBL/GenBank/DDBJ databases">
        <title>Genome sequence of Cellulomonas hominis strain CS1.</title>
        <authorList>
            <person name="Belmont J."/>
            <person name="Maclea K.S."/>
        </authorList>
    </citation>
    <scope>NUCLEOTIDE SEQUENCE [LARGE SCALE GENOMIC DNA]</scope>
    <source>
        <strain evidence="4 5">CS1</strain>
    </source>
</reference>
<dbReference type="InterPro" id="IPR019692">
    <property type="entry name" value="CFP-6_PH"/>
</dbReference>
<evidence type="ECO:0000256" key="2">
    <source>
        <dbReference type="SAM" id="Phobius"/>
    </source>
</evidence>
<keyword evidence="2" id="KW-0472">Membrane</keyword>
<evidence type="ECO:0000259" key="3">
    <source>
        <dbReference type="Pfam" id="PF10756"/>
    </source>
</evidence>
<dbReference type="Proteomes" id="UP000308121">
    <property type="component" value="Unassembled WGS sequence"/>
</dbReference>